<dbReference type="Proteomes" id="UP000254618">
    <property type="component" value="Unassembled WGS sequence"/>
</dbReference>
<evidence type="ECO:0000256" key="1">
    <source>
        <dbReference type="SAM" id="Phobius"/>
    </source>
</evidence>
<dbReference type="Pfam" id="PF22150">
    <property type="entry name" value="Tt1218-like"/>
    <property type="match status" value="1"/>
</dbReference>
<name>A0A378QQS5_9GAMM</name>
<dbReference type="Proteomes" id="UP000190777">
    <property type="component" value="Unassembled WGS sequence"/>
</dbReference>
<keyword evidence="1" id="KW-1133">Transmembrane helix</keyword>
<dbReference type="EMBL" id="UGQF01000001">
    <property type="protein sequence ID" value="STZ03227.1"/>
    <property type="molecule type" value="Genomic_DNA"/>
</dbReference>
<evidence type="ECO:0000313" key="3">
    <source>
        <dbReference type="EMBL" id="OPH39641.1"/>
    </source>
</evidence>
<feature type="transmembrane region" description="Helical" evidence="1">
    <location>
        <begin position="12"/>
        <end position="32"/>
    </location>
</feature>
<keyword evidence="1" id="KW-0472">Membrane</keyword>
<dbReference type="RefSeq" id="WP_079324511.1">
    <property type="nucleotide sequence ID" value="NZ_MXAP01000029.1"/>
</dbReference>
<keyword evidence="5" id="KW-1185">Reference proteome</keyword>
<evidence type="ECO:0000313" key="5">
    <source>
        <dbReference type="Proteomes" id="UP000190777"/>
    </source>
</evidence>
<protein>
    <submittedName>
        <fullName evidence="4">Tfp pilus assembly protein PilV</fullName>
    </submittedName>
</protein>
<dbReference type="Pfam" id="PF07963">
    <property type="entry name" value="N_methyl"/>
    <property type="match status" value="1"/>
</dbReference>
<reference evidence="4 6" key="2">
    <citation type="submission" date="2018-06" db="EMBL/GenBank/DDBJ databases">
        <authorList>
            <consortium name="Pathogen Informatics"/>
            <person name="Doyle S."/>
        </authorList>
    </citation>
    <scope>NUCLEOTIDE SEQUENCE [LARGE SCALE GENOMIC DNA]</scope>
    <source>
        <strain evidence="4 6">NCTC11012</strain>
    </source>
</reference>
<reference evidence="3 5" key="1">
    <citation type="submission" date="2017-03" db="EMBL/GenBank/DDBJ databases">
        <title>Draft genome sequence of Moraxella equi CCUG 4950T type strain.</title>
        <authorList>
            <person name="Salva-Serra F."/>
            <person name="Engstrom-Jakobsson H."/>
            <person name="Thorell K."/>
            <person name="Jaen-Luchoro D."/>
            <person name="Gonzales-Siles L."/>
            <person name="Karlsson R."/>
            <person name="Yazdan S."/>
            <person name="Boulund F."/>
            <person name="Johnning A."/>
            <person name="Engstrand L."/>
            <person name="Kristiansson E."/>
            <person name="Moore E."/>
        </authorList>
    </citation>
    <scope>NUCLEOTIDE SEQUENCE [LARGE SCALE GENOMIC DNA]</scope>
    <source>
        <strain evidence="3 5">CCUG 4950</strain>
    </source>
</reference>
<dbReference type="EMBL" id="MXAP01000029">
    <property type="protein sequence ID" value="OPH39641.1"/>
    <property type="molecule type" value="Genomic_DNA"/>
</dbReference>
<accession>A0A378QQS5</accession>
<dbReference type="InterPro" id="IPR012902">
    <property type="entry name" value="N_methyl_site"/>
</dbReference>
<evidence type="ECO:0000259" key="2">
    <source>
        <dbReference type="Pfam" id="PF22150"/>
    </source>
</evidence>
<dbReference type="AlphaFoldDB" id="A0A378QQS5"/>
<organism evidence="4 6">
    <name type="scientific">Moraxella equi</name>
    <dbReference type="NCBI Taxonomy" id="60442"/>
    <lineage>
        <taxon>Bacteria</taxon>
        <taxon>Pseudomonadati</taxon>
        <taxon>Pseudomonadota</taxon>
        <taxon>Gammaproteobacteria</taxon>
        <taxon>Moraxellales</taxon>
        <taxon>Moraxellaceae</taxon>
        <taxon>Moraxella</taxon>
    </lineage>
</organism>
<sequence>MITFKNEQGIGLVEVMVALFLLSIAVLGFSALQMTAVRTTDESLMRTRALTIMRGGAETMRGHAQAINAFQAALNTPNVGQASSNDCIGALSCTPDQIAAKDAAILNQFAANHGIRLGLHDCPGTSGEQLRKCMIAAWDDTQPSFGADAPACANTSGVQHPNANCFVMEAY</sequence>
<feature type="domain" description="Type IV pilin Tt1218-like" evidence="2">
    <location>
        <begin position="31"/>
        <end position="103"/>
    </location>
</feature>
<proteinExistence type="predicted"/>
<gene>
    <name evidence="3" type="ORF">B5J93_03105</name>
    <name evidence="4" type="ORF">NCTC11012_01466</name>
</gene>
<evidence type="ECO:0000313" key="6">
    <source>
        <dbReference type="Proteomes" id="UP000254618"/>
    </source>
</evidence>
<dbReference type="InterPro" id="IPR054402">
    <property type="entry name" value="Tt1218-like_dom"/>
</dbReference>
<keyword evidence="1" id="KW-0812">Transmembrane</keyword>
<evidence type="ECO:0000313" key="4">
    <source>
        <dbReference type="EMBL" id="STZ03227.1"/>
    </source>
</evidence>